<dbReference type="EMBL" id="MBFS01000012">
    <property type="protein sequence ID" value="PVV05354.1"/>
    <property type="molecule type" value="Genomic_DNA"/>
</dbReference>
<dbReference type="GO" id="GO:0050660">
    <property type="term" value="F:flavin adenine dinucleotide binding"/>
    <property type="evidence" value="ECO:0007669"/>
    <property type="project" value="InterPro"/>
</dbReference>
<evidence type="ECO:0000256" key="5">
    <source>
        <dbReference type="ARBA" id="ARBA00022827"/>
    </source>
</evidence>
<proteinExistence type="inferred from homology"/>
<dbReference type="GO" id="GO:0005737">
    <property type="term" value="C:cytoplasm"/>
    <property type="evidence" value="ECO:0007669"/>
    <property type="project" value="TreeGrafter"/>
</dbReference>
<name>A0A2T9ZL81_9FUNG</name>
<feature type="domain" description="Acyl-CoA oxidase/dehydrogenase middle" evidence="9">
    <location>
        <begin position="136"/>
        <end position="250"/>
    </location>
</feature>
<keyword evidence="4 7" id="KW-0285">Flavoprotein</keyword>
<accession>A0A2T9ZL81</accession>
<comment type="subunit">
    <text evidence="3">Homodimer.</text>
</comment>
<dbReference type="InterPro" id="IPR037069">
    <property type="entry name" value="AcylCoA_DH/ox_N_sf"/>
</dbReference>
<evidence type="ECO:0008006" key="13">
    <source>
        <dbReference type="Google" id="ProtNLM"/>
    </source>
</evidence>
<dbReference type="Gene3D" id="1.10.540.10">
    <property type="entry name" value="Acyl-CoA dehydrogenase/oxidase, N-terminal domain"/>
    <property type="match status" value="1"/>
</dbReference>
<dbReference type="InterPro" id="IPR046373">
    <property type="entry name" value="Acyl-CoA_Oxase/DH_mid-dom_sf"/>
</dbReference>
<dbReference type="Gene3D" id="1.20.140.10">
    <property type="entry name" value="Butyryl-CoA Dehydrogenase, subunit A, domain 3"/>
    <property type="match status" value="1"/>
</dbReference>
<sequence length="426" mass="47359">MFPPISSHAQKVIKTLEKFVNEECITNEERFEKELGQGSQRFKSETSVVEELRVKAKGLGLWNLFLPKDFKEGPGFTNYEYAYMCEIMGRSQNLAPVATNCDFPDSGNIELLAHYGTEKQKKQWLEPLLEGKIGSAFAMTEPDAPSSDATSINCKLTPTHGGYLINGKKHWITNSGNPNLKLLLVMVRSGKSNEEIAESSVKSGEYSPHKQHSLVIVPVNSPGLSITRPLTIFGFDDAPRGHCEIIFKNVFIPRENMVFEEGRGFEVVQRRLGPARLHHTMRAIGTAERALELLIDRALKRKVKGVALADMGVITEWIGKCRVEIESARLFVLNAAHTVDIRGSKAAKREIAMTKVHVLNSVLSVIDRAIQLYGASGLGQNTPLPEMFANIRSLKIADGPDEVHLNQLGKNEIKEFKIRTAGRSKL</sequence>
<feature type="domain" description="Acyl-CoA dehydrogenase/oxidase C-terminal" evidence="8">
    <location>
        <begin position="262"/>
        <end position="411"/>
    </location>
</feature>
<dbReference type="SUPFAM" id="SSF47203">
    <property type="entry name" value="Acyl-CoA dehydrogenase C-terminal domain-like"/>
    <property type="match status" value="1"/>
</dbReference>
<evidence type="ECO:0000259" key="8">
    <source>
        <dbReference type="Pfam" id="PF00441"/>
    </source>
</evidence>
<dbReference type="GO" id="GO:0003995">
    <property type="term" value="F:acyl-CoA dehydrogenase activity"/>
    <property type="evidence" value="ECO:0007669"/>
    <property type="project" value="TreeGrafter"/>
</dbReference>
<evidence type="ECO:0000259" key="9">
    <source>
        <dbReference type="Pfam" id="PF02770"/>
    </source>
</evidence>
<keyword evidence="5 7" id="KW-0274">FAD</keyword>
<evidence type="ECO:0000259" key="10">
    <source>
        <dbReference type="Pfam" id="PF02771"/>
    </source>
</evidence>
<keyword evidence="12" id="KW-1185">Reference proteome</keyword>
<dbReference type="Pfam" id="PF02770">
    <property type="entry name" value="Acyl-CoA_dh_M"/>
    <property type="match status" value="1"/>
</dbReference>
<dbReference type="PANTHER" id="PTHR48083:SF13">
    <property type="entry name" value="ACYL-COA DEHYDROGENASE FAMILY MEMBER 11"/>
    <property type="match status" value="1"/>
</dbReference>
<dbReference type="InterPro" id="IPR036250">
    <property type="entry name" value="AcylCo_DH-like_C"/>
</dbReference>
<dbReference type="STRING" id="133381.A0A2T9ZL81"/>
<dbReference type="InterPro" id="IPR009075">
    <property type="entry name" value="AcylCo_DH/oxidase_C"/>
</dbReference>
<keyword evidence="6 7" id="KW-0560">Oxidoreductase</keyword>
<reference evidence="11 12" key="1">
    <citation type="journal article" date="2018" name="MBio">
        <title>Comparative Genomics Reveals the Core Gene Toolbox for the Fungus-Insect Symbiosis.</title>
        <authorList>
            <person name="Wang Y."/>
            <person name="Stata M."/>
            <person name="Wang W."/>
            <person name="Stajich J.E."/>
            <person name="White M.M."/>
            <person name="Moncalvo J.M."/>
        </authorList>
    </citation>
    <scope>NUCLEOTIDE SEQUENCE [LARGE SCALE GENOMIC DNA]</scope>
    <source>
        <strain evidence="11 12">SC-DP-2</strain>
    </source>
</reference>
<feature type="domain" description="Acyl-CoA dehydrogenase/oxidase N-terminal" evidence="10">
    <location>
        <begin position="10"/>
        <end position="132"/>
    </location>
</feature>
<dbReference type="InterPro" id="IPR009100">
    <property type="entry name" value="AcylCoA_DH/oxidase_NM_dom_sf"/>
</dbReference>
<dbReference type="Pfam" id="PF02771">
    <property type="entry name" value="Acyl-CoA_dh_N"/>
    <property type="match status" value="1"/>
</dbReference>
<dbReference type="Proteomes" id="UP000245609">
    <property type="component" value="Unassembled WGS sequence"/>
</dbReference>
<protein>
    <recommendedName>
        <fullName evidence="13">Acyl-CoA dehydrogenase</fullName>
    </recommendedName>
</protein>
<dbReference type="Gene3D" id="2.40.110.10">
    <property type="entry name" value="Butyryl-CoA Dehydrogenase, subunit A, domain 2"/>
    <property type="match status" value="1"/>
</dbReference>
<evidence type="ECO:0000256" key="3">
    <source>
        <dbReference type="ARBA" id="ARBA00011738"/>
    </source>
</evidence>
<dbReference type="SUPFAM" id="SSF56645">
    <property type="entry name" value="Acyl-CoA dehydrogenase NM domain-like"/>
    <property type="match status" value="1"/>
</dbReference>
<evidence type="ECO:0000313" key="11">
    <source>
        <dbReference type="EMBL" id="PVV05354.1"/>
    </source>
</evidence>
<dbReference type="InterPro" id="IPR013786">
    <property type="entry name" value="AcylCoA_DH/ox_N"/>
</dbReference>
<dbReference type="OrthoDB" id="434771at2759"/>
<evidence type="ECO:0000256" key="4">
    <source>
        <dbReference type="ARBA" id="ARBA00022630"/>
    </source>
</evidence>
<comment type="similarity">
    <text evidence="2 7">Belongs to the acyl-CoA dehydrogenase family.</text>
</comment>
<dbReference type="Pfam" id="PF00441">
    <property type="entry name" value="Acyl-CoA_dh_1"/>
    <property type="match status" value="1"/>
</dbReference>
<organism evidence="11 12">
    <name type="scientific">Smittium megazygosporum</name>
    <dbReference type="NCBI Taxonomy" id="133381"/>
    <lineage>
        <taxon>Eukaryota</taxon>
        <taxon>Fungi</taxon>
        <taxon>Fungi incertae sedis</taxon>
        <taxon>Zoopagomycota</taxon>
        <taxon>Kickxellomycotina</taxon>
        <taxon>Harpellomycetes</taxon>
        <taxon>Harpellales</taxon>
        <taxon>Legeriomycetaceae</taxon>
        <taxon>Smittium</taxon>
    </lineage>
</organism>
<gene>
    <name evidence="11" type="ORF">BB560_000131</name>
</gene>
<evidence type="ECO:0000313" key="12">
    <source>
        <dbReference type="Proteomes" id="UP000245609"/>
    </source>
</evidence>
<dbReference type="InterPro" id="IPR050741">
    <property type="entry name" value="Acyl-CoA_dehydrogenase"/>
</dbReference>
<evidence type="ECO:0000256" key="2">
    <source>
        <dbReference type="ARBA" id="ARBA00009347"/>
    </source>
</evidence>
<dbReference type="AlphaFoldDB" id="A0A2T9ZL81"/>
<evidence type="ECO:0000256" key="1">
    <source>
        <dbReference type="ARBA" id="ARBA00001974"/>
    </source>
</evidence>
<dbReference type="InterPro" id="IPR006091">
    <property type="entry name" value="Acyl-CoA_Oxase/DH_mid-dom"/>
</dbReference>
<dbReference type="PANTHER" id="PTHR48083">
    <property type="entry name" value="MEDIUM-CHAIN SPECIFIC ACYL-COA DEHYDROGENASE, MITOCHONDRIAL-RELATED"/>
    <property type="match status" value="1"/>
</dbReference>
<evidence type="ECO:0000256" key="6">
    <source>
        <dbReference type="ARBA" id="ARBA00023002"/>
    </source>
</evidence>
<evidence type="ECO:0000256" key="7">
    <source>
        <dbReference type="RuleBase" id="RU362125"/>
    </source>
</evidence>
<dbReference type="GO" id="GO:0033539">
    <property type="term" value="P:fatty acid beta-oxidation using acyl-CoA dehydrogenase"/>
    <property type="evidence" value="ECO:0007669"/>
    <property type="project" value="TreeGrafter"/>
</dbReference>
<comment type="caution">
    <text evidence="11">The sequence shown here is derived from an EMBL/GenBank/DDBJ whole genome shotgun (WGS) entry which is preliminary data.</text>
</comment>
<comment type="cofactor">
    <cofactor evidence="1 7">
        <name>FAD</name>
        <dbReference type="ChEBI" id="CHEBI:57692"/>
    </cofactor>
</comment>